<evidence type="ECO:0000313" key="2">
    <source>
        <dbReference type="Proteomes" id="UP000595814"/>
    </source>
</evidence>
<evidence type="ECO:0000313" key="1">
    <source>
        <dbReference type="EMBL" id="QQK08602.1"/>
    </source>
</evidence>
<dbReference type="EC" id="6.3.2.8" evidence="1"/>
<reference evidence="1 2" key="1">
    <citation type="journal article" date="2022" name="Int. J. Syst. Evol. Microbiol.">
        <title>Miniphocaeibacter halophilus sp. nov., an ammonium-tolerant acetate-producing bacterium isolated from a biogas system.</title>
        <authorList>
            <person name="Schnurer A."/>
            <person name="Singh A."/>
            <person name="Bi S."/>
            <person name="Qiao W."/>
            <person name="Westerholm M."/>
        </authorList>
    </citation>
    <scope>NUCLEOTIDE SEQUENCE [LARGE SCALE GENOMIC DNA]</scope>
    <source>
        <strain evidence="1 2">AMB_01</strain>
    </source>
</reference>
<dbReference type="EMBL" id="CP066744">
    <property type="protein sequence ID" value="QQK08602.1"/>
    <property type="molecule type" value="Genomic_DNA"/>
</dbReference>
<organism evidence="1 2">
    <name type="scientific">Miniphocaeibacter halophilus</name>
    <dbReference type="NCBI Taxonomy" id="2931922"/>
    <lineage>
        <taxon>Bacteria</taxon>
        <taxon>Bacillati</taxon>
        <taxon>Bacillota</taxon>
        <taxon>Tissierellia</taxon>
        <taxon>Tissierellales</taxon>
        <taxon>Peptoniphilaceae</taxon>
        <taxon>Miniphocaeibacter</taxon>
    </lineage>
</organism>
<keyword evidence="2" id="KW-1185">Reference proteome</keyword>
<keyword evidence="1" id="KW-0436">Ligase</keyword>
<name>A0AC61MSL0_9FIRM</name>
<proteinExistence type="predicted"/>
<sequence>MFNFNLYDKNIKKVHFIGIGGVSMSGIAELLKFHNFDVSGSDRDDSDTLDHLRGLGIKISIGQKKENINNPDLIIYTDAILPDNEELIAAKNAGVPCVSRGVFLGALMRNYKYSIGVSGSHGKSTTTSMISKILVNSEVDPNILLGGKLDEIDGNVHCGKSDYLLTEACEFKANILNYYPSMAIILNIDEDHLDFYKDINHIVSTFIGYMKNLDENSKAVINIDDENCLPLLDHIKGEVLSFGIENEKAVYNIKNISFDEIGHPSFDIVSEKEGFGTQHFSLNIIGRYNIYNSAAAIIASFESGIDLETIKESMYEYKNLHRRMEVIGKYKDAIIMTDYGHHPVEIKATMSALAEHKKEKLVCVFQPHTYSRTKHLLNDFANSFYDCDEVIVTEIYAAREKFDPTIHSVDLVEKLRENGVNAIYLKTFEEAKDHIQNEVKNQDVVITTGCGNPDVLAKMIVE</sequence>
<dbReference type="Proteomes" id="UP000595814">
    <property type="component" value="Chromosome"/>
</dbReference>
<accession>A0AC61MSL0</accession>
<gene>
    <name evidence="1" type="primary">murC</name>
    <name evidence="1" type="ORF">JFY71_03415</name>
</gene>
<protein>
    <submittedName>
        <fullName evidence="1">UDP-N-acetylmuramate--L-alanine ligase</fullName>
        <ecNumber evidence="1">6.3.2.8</ecNumber>
    </submittedName>
</protein>